<dbReference type="KEGG" id="apel:CA267_005870"/>
<protein>
    <submittedName>
        <fullName evidence="3">Alginate export family protein</fullName>
    </submittedName>
</protein>
<gene>
    <name evidence="3" type="ORF">CA267_005870</name>
</gene>
<name>A0A6M4MDW4_9ALTE</name>
<accession>A0A6M4MDW4</accession>
<reference evidence="4" key="1">
    <citation type="submission" date="2014-12" db="EMBL/GenBank/DDBJ databases">
        <title>Complete genome sequence of a multi-drug resistant Klebsiella pneumoniae.</title>
        <authorList>
            <person name="Hua X."/>
            <person name="Chen Q."/>
            <person name="Li X."/>
            <person name="Feng Y."/>
            <person name="Ruan Z."/>
            <person name="Yu Y."/>
        </authorList>
    </citation>
    <scope>NUCLEOTIDE SEQUENCE [LARGE SCALE GENOMIC DNA]</scope>
    <source>
        <strain evidence="4">5.12</strain>
    </source>
</reference>
<organism evidence="3 4">
    <name type="scientific">Alteromonas pelagimontana</name>
    <dbReference type="NCBI Taxonomy" id="1858656"/>
    <lineage>
        <taxon>Bacteria</taxon>
        <taxon>Pseudomonadati</taxon>
        <taxon>Pseudomonadota</taxon>
        <taxon>Gammaproteobacteria</taxon>
        <taxon>Alteromonadales</taxon>
        <taxon>Alteromonadaceae</taxon>
        <taxon>Alteromonas/Salinimonas group</taxon>
        <taxon>Alteromonas</taxon>
    </lineage>
</organism>
<feature type="signal peptide" evidence="1">
    <location>
        <begin position="1"/>
        <end position="23"/>
    </location>
</feature>
<feature type="domain" description="Alginate export" evidence="2">
    <location>
        <begin position="73"/>
        <end position="270"/>
    </location>
</feature>
<feature type="chain" id="PRO_5028976955" evidence="1">
    <location>
        <begin position="24"/>
        <end position="402"/>
    </location>
</feature>
<evidence type="ECO:0000313" key="3">
    <source>
        <dbReference type="EMBL" id="QJR80336.1"/>
    </source>
</evidence>
<dbReference type="EMBL" id="CP052766">
    <property type="protein sequence ID" value="QJR80336.1"/>
    <property type="molecule type" value="Genomic_DNA"/>
</dbReference>
<reference evidence="3 4" key="2">
    <citation type="submission" date="2020-04" db="EMBL/GenBank/DDBJ databases">
        <title>Complete genome sequence of Alteromonas pelagimontana 5.12T.</title>
        <authorList>
            <person name="Sinha R.K."/>
            <person name="Krishnan K.P."/>
            <person name="Kurian J.P."/>
        </authorList>
    </citation>
    <scope>NUCLEOTIDE SEQUENCE [LARGE SCALE GENOMIC DNA]</scope>
    <source>
        <strain evidence="3 4">5.12</strain>
    </source>
</reference>
<dbReference type="OrthoDB" id="9767539at2"/>
<keyword evidence="4" id="KW-1185">Reference proteome</keyword>
<dbReference type="Pfam" id="PF13372">
    <property type="entry name" value="Alginate_exp"/>
    <property type="match status" value="1"/>
</dbReference>
<dbReference type="AlphaFoldDB" id="A0A6M4MDW4"/>
<evidence type="ECO:0000256" key="1">
    <source>
        <dbReference type="SAM" id="SignalP"/>
    </source>
</evidence>
<sequence length="402" mass="44189">MRRTPKHFLIIALSCVFCAASEAADWYDALSQTTASADLRLRYEAVDQDNTLEDADALTFRTQLNITSGEYRGFSFTAELEDVRVALGQGDYSVGPADFHAGIYSTIADPKTTELDQALIQYRNRHITVKAGRQIIALDDHRFVGDVGWRQDRQTFDGVTVAYTINDAVDVFYGYINQRNRIFAEAADINSKDHLFNASYTTAMGKFVAYGYLLEEDNEAENSIDTYGISFTGGVKQGNLKWVYGAEAATQSSENALADYNASYHKVEGGLLMSGITGKLMYEVLGSDEGKYGFSTPLATLHKFNGWTDQFLTTPAQGLEDLAVSVAAPFAGGTVTMVYHKFDINKAGTVTGDLGNEIDLQYVTSIAERVSAGVKFGRYSANENGSGYVDTNKLWVWMGTTF</sequence>
<evidence type="ECO:0000313" key="4">
    <source>
        <dbReference type="Proteomes" id="UP000219285"/>
    </source>
</evidence>
<dbReference type="InterPro" id="IPR025388">
    <property type="entry name" value="Alginate_export_dom"/>
</dbReference>
<proteinExistence type="predicted"/>
<keyword evidence="1" id="KW-0732">Signal</keyword>
<dbReference type="RefSeq" id="WP_075608355.1">
    <property type="nucleotide sequence ID" value="NZ_CP052766.1"/>
</dbReference>
<dbReference type="Proteomes" id="UP000219285">
    <property type="component" value="Chromosome"/>
</dbReference>
<evidence type="ECO:0000259" key="2">
    <source>
        <dbReference type="Pfam" id="PF13372"/>
    </source>
</evidence>